<dbReference type="FunFam" id="3.40.50.970:FF:000012">
    <property type="entry name" value="Pyruvate:ferredoxin (Flavodoxin) oxidoreductase"/>
    <property type="match status" value="1"/>
</dbReference>
<feature type="binding site" evidence="10">
    <location>
        <position position="818"/>
    </location>
    <ligand>
        <name>thiamine diphosphate</name>
        <dbReference type="ChEBI" id="CHEBI:58937"/>
    </ligand>
</feature>
<feature type="binding site" evidence="12">
    <location>
        <position position="692"/>
    </location>
    <ligand>
        <name>[4Fe-4S] cluster</name>
        <dbReference type="ChEBI" id="CHEBI:49883"/>
        <label>1</label>
    </ligand>
</feature>
<dbReference type="GO" id="GO:0022900">
    <property type="term" value="P:electron transport chain"/>
    <property type="evidence" value="ECO:0007669"/>
    <property type="project" value="InterPro"/>
</dbReference>
<dbReference type="NCBIfam" id="TIGR02176">
    <property type="entry name" value="pyruv_ox_red"/>
    <property type="match status" value="1"/>
</dbReference>
<protein>
    <recommendedName>
        <fullName evidence="9">Pyruvate:ferredoxin oxidoreductase</fullName>
        <ecNumber evidence="9">1.2.7.1</ecNumber>
    </recommendedName>
    <alternativeName>
        <fullName evidence="9">Pyruvate synthase</fullName>
    </alternativeName>
</protein>
<dbReference type="InterPro" id="IPR017896">
    <property type="entry name" value="4Fe4S_Fe-S-bd"/>
</dbReference>
<dbReference type="SUPFAM" id="SSF52518">
    <property type="entry name" value="Thiamin diphosphate-binding fold (THDP-binding)"/>
    <property type="match status" value="2"/>
</dbReference>
<evidence type="ECO:0000256" key="4">
    <source>
        <dbReference type="ARBA" id="ARBA00022723"/>
    </source>
</evidence>
<feature type="binding site" evidence="12">
    <location>
        <position position="755"/>
    </location>
    <ligand>
        <name>[4Fe-4S] cluster</name>
        <dbReference type="ChEBI" id="CHEBI:49883"/>
        <label>1</label>
    </ligand>
</feature>
<evidence type="ECO:0000256" key="2">
    <source>
        <dbReference type="ARBA" id="ARBA00022448"/>
    </source>
</evidence>
<dbReference type="Pfam" id="PF10371">
    <property type="entry name" value="EKR"/>
    <property type="match status" value="1"/>
</dbReference>
<feature type="binding site" evidence="12">
    <location>
        <position position="689"/>
    </location>
    <ligand>
        <name>[4Fe-4S] cluster</name>
        <dbReference type="ChEBI" id="CHEBI:49883"/>
        <label>1</label>
    </ligand>
</feature>
<dbReference type="AlphaFoldDB" id="A0A1M6MVT3"/>
<dbReference type="PROSITE" id="PS51379">
    <property type="entry name" value="4FE4S_FER_2"/>
    <property type="match status" value="2"/>
</dbReference>
<dbReference type="Pfam" id="PF01855">
    <property type="entry name" value="POR_N"/>
    <property type="match status" value="1"/>
</dbReference>
<feature type="binding site" evidence="12">
    <location>
        <position position="745"/>
    </location>
    <ligand>
        <name>[4Fe-4S] cluster</name>
        <dbReference type="ChEBI" id="CHEBI:49883"/>
        <label>2</label>
    </ligand>
</feature>
<feature type="binding site" evidence="12">
    <location>
        <position position="695"/>
    </location>
    <ligand>
        <name>[4Fe-4S] cluster</name>
        <dbReference type="ChEBI" id="CHEBI:49883"/>
        <label>1</label>
    </ligand>
</feature>
<dbReference type="PROSITE" id="PS00198">
    <property type="entry name" value="4FE4S_FER_1"/>
    <property type="match status" value="1"/>
</dbReference>
<dbReference type="CDD" id="cd03377">
    <property type="entry name" value="TPP_PFOR_PNO"/>
    <property type="match status" value="1"/>
</dbReference>
<organism evidence="14 15">
    <name type="scientific">Anaerocolumna jejuensis DSM 15929</name>
    <dbReference type="NCBI Taxonomy" id="1121322"/>
    <lineage>
        <taxon>Bacteria</taxon>
        <taxon>Bacillati</taxon>
        <taxon>Bacillota</taxon>
        <taxon>Clostridia</taxon>
        <taxon>Lachnospirales</taxon>
        <taxon>Lachnospiraceae</taxon>
        <taxon>Anaerocolumna</taxon>
    </lineage>
</organism>
<dbReference type="InterPro" id="IPR011766">
    <property type="entry name" value="TPP_enzyme_TPP-bd"/>
</dbReference>
<keyword evidence="8 12" id="KW-0411">Iron-sulfur</keyword>
<evidence type="ECO:0000259" key="13">
    <source>
        <dbReference type="PROSITE" id="PS51379"/>
    </source>
</evidence>
<feature type="binding site" evidence="12">
    <location>
        <position position="1078"/>
    </location>
    <ligand>
        <name>[4Fe-4S] cluster</name>
        <dbReference type="ChEBI" id="CHEBI:49883"/>
        <label>3</label>
    </ligand>
</feature>
<dbReference type="InterPro" id="IPR037112">
    <property type="entry name" value="Pyrv-flavodox_OxR_EKR_sf"/>
</dbReference>
<dbReference type="GO" id="GO:0030976">
    <property type="term" value="F:thiamine pyrophosphate binding"/>
    <property type="evidence" value="ECO:0007669"/>
    <property type="project" value="InterPro"/>
</dbReference>
<feature type="binding site" evidence="10">
    <location>
        <begin position="969"/>
        <end position="972"/>
    </location>
    <ligand>
        <name>thiamine diphosphate</name>
        <dbReference type="ChEBI" id="CHEBI:58937"/>
    </ligand>
</feature>
<keyword evidence="7 12" id="KW-0408">Iron</keyword>
<comment type="cofactor">
    <cofactor evidence="12">
        <name>[4Fe-4S] cluster</name>
        <dbReference type="ChEBI" id="CHEBI:49883"/>
    </cofactor>
    <text evidence="12">Binds 3 [4Fe-4S] clusters per subunit.</text>
</comment>
<dbReference type="PANTHER" id="PTHR32154">
    <property type="entry name" value="PYRUVATE-FLAVODOXIN OXIDOREDUCTASE-RELATED"/>
    <property type="match status" value="1"/>
</dbReference>
<keyword evidence="3 12" id="KW-0004">4Fe-4S</keyword>
<dbReference type="Gene3D" id="3.40.50.920">
    <property type="match status" value="1"/>
</dbReference>
<accession>A0A1M6MVT3</accession>
<dbReference type="RefSeq" id="WP_073273823.1">
    <property type="nucleotide sequence ID" value="NZ_FRAC01000007.1"/>
</dbReference>
<dbReference type="InterPro" id="IPR002869">
    <property type="entry name" value="Pyrv_flavodox_OxRed_cen"/>
</dbReference>
<keyword evidence="14" id="KW-0670">Pyruvate</keyword>
<dbReference type="InterPro" id="IPR050722">
    <property type="entry name" value="Pyruvate:ferred/Flavod_OxRd"/>
</dbReference>
<feature type="site" description="Important for catalytic activity" evidence="11">
    <location>
        <position position="114"/>
    </location>
</feature>
<evidence type="ECO:0000256" key="8">
    <source>
        <dbReference type="ARBA" id="ARBA00023014"/>
    </source>
</evidence>
<dbReference type="InterPro" id="IPR002880">
    <property type="entry name" value="Pyrv_Fd/Flavodoxin_OxRdtase_N"/>
</dbReference>
<evidence type="ECO:0000256" key="1">
    <source>
        <dbReference type="ARBA" id="ARBA00009032"/>
    </source>
</evidence>
<name>A0A1M6MVT3_9FIRM</name>
<evidence type="ECO:0000256" key="5">
    <source>
        <dbReference type="ARBA" id="ARBA00022982"/>
    </source>
</evidence>
<dbReference type="PIRSF" id="PIRSF000159">
    <property type="entry name" value="NifJ"/>
    <property type="match status" value="1"/>
</dbReference>
<dbReference type="InterPro" id="IPR011895">
    <property type="entry name" value="Pyrv_flavodox_OxRed"/>
</dbReference>
<dbReference type="InterPro" id="IPR033412">
    <property type="entry name" value="PFOR_II"/>
</dbReference>
<keyword evidence="5 9" id="KW-0249">Electron transport</keyword>
<evidence type="ECO:0000256" key="11">
    <source>
        <dbReference type="PIRSR" id="PIRSR000159-2"/>
    </source>
</evidence>
<dbReference type="Proteomes" id="UP000184386">
    <property type="component" value="Unassembled WGS sequence"/>
</dbReference>
<dbReference type="Gene3D" id="4.10.780.10">
    <property type="entry name" value="Pyruvate-flavodoxin oxidoreductase, EKR domain"/>
    <property type="match status" value="1"/>
</dbReference>
<sequence length="1180" mass="130443">MSKITMTVDGNTAAAYAAYAFTDVAAIYPITPSSNMAEVTDDWAAKGRKNIFGQSVNVVEMQSEAGAAGAFHGSLQAGALTTTFTASQGLLLMIPNMYKAAGELLPGVFHVSARALAAHALSIFGDHQDVMAVRQTGCAMLASGSVQEVIDLAPVAHLSAIKGRVPFVHFFDGFRTSHEIQKVEALDYEDYASLLDWEALKKFRERALSPNHPVTRGTAQNPDIYFQGRESSNPFYQDLIPIVEEYLERTGKLTGRKYGLFDYYGAEDAEYIIIAMGSVTQTIEETIDYHNSRGEKYGLVKVHLYRPFSMKHLIDSIPGSVKKIAVLDRTKEPGALYEPLYMDVCASFSDRKDKPLIIGGRFGLGSKDTGPVDITSVYENLKQETPKDHFTIGITDDVTETSLPLIPKFQAEPADRKSCKFWGLGSDGTVGANKQAIMIIGNSTDYNVQAYFDYDSKKSGGITMSNLRFGKSPIKSTYLVDHADYAACHNQSYINKYDMLSDLKPGGIFVLNCRWKEEELEEMLPARVKRALADKAVRFFIIDAVSIAAEIGLGNRINMIMQGAFFKLIDILPEEVFVKALKDAAAYSYSKKGEQVVAMNHAAIDKGVSGVHEVKIPENWKDAREEKREGEKEPEFVENIMRPIQELKGNALPVSAFNGREDGTFPNGSTAFEKRGIAVNVPEWIDKNCIQCNQCSFVCPHGVIRPFLMTEEDMKNAPADYTAIKATGKGYENYVFRIQVSTMDCTGCGNCADICPAKEKALVMKPIDTQTEVQVPNWKYAFYEIGHKNDTPLGSTVKDSQFRQPLIEFSGACAGCGETPYIKLITQLYGDRMMIANATGCSSIWGASAPSTSYTANKEGRGPAWANSLFEDNAEYGFGMYLGNKQIRNKLEALMKELLDTGIEEELKELLNDWIHYKEDGEVSRTVSEKLLKALSGYKTADKEKEKLIGELLEKKDYLVKRSHWIVGGDGWAYDIGYGGLDQVMASGEDVNVLVFDTEVYSNTGGQASKSTPVAAVAKFAASGKKSGKKDLGRMMMTYGNVYVAQVGIHADNNQLLKAVKEAESYKGPSIIIAYSPCISHGIKVGMGKSMETVKEAVKAGYWHLYRYNPELKKEGKNPFVLDSKAPTGSFRDFLLGQVRYSSLVKAYPKESEELFQKAEEQARERYETYKTLAELKVNS</sequence>
<dbReference type="FunFam" id="3.40.920.10:FF:000001">
    <property type="entry name" value="Pyruvate:ferredoxin (Flavodoxin) oxidoreductase"/>
    <property type="match status" value="1"/>
</dbReference>
<dbReference type="Pfam" id="PF12838">
    <property type="entry name" value="Fer4_7"/>
    <property type="match status" value="1"/>
</dbReference>
<dbReference type="Pfam" id="PF02775">
    <property type="entry name" value="TPP_enzyme_C"/>
    <property type="match status" value="1"/>
</dbReference>
<dbReference type="STRING" id="1121322.SAMN02745136_01197"/>
<dbReference type="InterPro" id="IPR019752">
    <property type="entry name" value="Pyrv/ketoisovalerate_OxRed_cat"/>
</dbReference>
<dbReference type="InterPro" id="IPR029061">
    <property type="entry name" value="THDP-binding"/>
</dbReference>
<feature type="binding site" evidence="12">
    <location>
        <position position="813"/>
    </location>
    <ligand>
        <name>[4Fe-4S] cluster</name>
        <dbReference type="ChEBI" id="CHEBI:49883"/>
        <label>3</label>
    </ligand>
</feature>
<dbReference type="PANTHER" id="PTHR32154:SF0">
    <property type="entry name" value="PYRUVATE-FLAVODOXIN OXIDOREDUCTASE-RELATED"/>
    <property type="match status" value="1"/>
</dbReference>
<evidence type="ECO:0000256" key="7">
    <source>
        <dbReference type="ARBA" id="ARBA00023004"/>
    </source>
</evidence>
<proteinExistence type="inferred from homology"/>
<feature type="binding site" evidence="10">
    <location>
        <position position="841"/>
    </location>
    <ligand>
        <name>thiamine diphosphate</name>
        <dbReference type="ChEBI" id="CHEBI:58937"/>
    </ligand>
</feature>
<feature type="binding site" evidence="12">
    <location>
        <position position="699"/>
    </location>
    <ligand>
        <name>[4Fe-4S] cluster</name>
        <dbReference type="ChEBI" id="CHEBI:49883"/>
        <label>2</label>
    </ligand>
</feature>
<dbReference type="GO" id="GO:0005506">
    <property type="term" value="F:iron ion binding"/>
    <property type="evidence" value="ECO:0007669"/>
    <property type="project" value="InterPro"/>
</dbReference>
<feature type="domain" description="4Fe-4S ferredoxin-type" evidence="13">
    <location>
        <begin position="736"/>
        <end position="767"/>
    </location>
</feature>
<feature type="site" description="Important for catalytic activity" evidence="11">
    <location>
        <position position="1003"/>
    </location>
</feature>
<comment type="catalytic activity">
    <reaction evidence="9">
        <text>2 oxidized [2Fe-2S]-[ferredoxin] + pyruvate + CoA = 2 reduced [2Fe-2S]-[ferredoxin] + acetyl-CoA + CO2 + H(+)</text>
        <dbReference type="Rhea" id="RHEA:12765"/>
        <dbReference type="Rhea" id="RHEA-COMP:10000"/>
        <dbReference type="Rhea" id="RHEA-COMP:10001"/>
        <dbReference type="ChEBI" id="CHEBI:15361"/>
        <dbReference type="ChEBI" id="CHEBI:15378"/>
        <dbReference type="ChEBI" id="CHEBI:16526"/>
        <dbReference type="ChEBI" id="CHEBI:33737"/>
        <dbReference type="ChEBI" id="CHEBI:33738"/>
        <dbReference type="ChEBI" id="CHEBI:57287"/>
        <dbReference type="ChEBI" id="CHEBI:57288"/>
        <dbReference type="EC" id="1.2.7.1"/>
    </reaction>
</comment>
<dbReference type="SUPFAM" id="SSF52922">
    <property type="entry name" value="TK C-terminal domain-like"/>
    <property type="match status" value="1"/>
</dbReference>
<evidence type="ECO:0000256" key="6">
    <source>
        <dbReference type="ARBA" id="ARBA00023002"/>
    </source>
</evidence>
<dbReference type="Pfam" id="PF17147">
    <property type="entry name" value="PFOR_II"/>
    <property type="match status" value="1"/>
</dbReference>
<keyword evidence="2 9" id="KW-0813">Transport</keyword>
<dbReference type="EC" id="1.2.7.1" evidence="9"/>
<feature type="binding site" evidence="10">
    <location>
        <begin position="998"/>
        <end position="1003"/>
    </location>
    <ligand>
        <name>thiamine diphosphate</name>
        <dbReference type="ChEBI" id="CHEBI:58937"/>
    </ligand>
</feature>
<feature type="domain" description="4Fe-4S ferredoxin-type" evidence="13">
    <location>
        <begin position="680"/>
        <end position="709"/>
    </location>
</feature>
<keyword evidence="6 9" id="KW-0560">Oxidoreductase</keyword>
<dbReference type="InterPro" id="IPR009014">
    <property type="entry name" value="Transketo_C/PFOR_II"/>
</dbReference>
<feature type="binding site" evidence="10">
    <location>
        <position position="114"/>
    </location>
    <ligand>
        <name>pyruvate</name>
        <dbReference type="ChEBI" id="CHEBI:15361"/>
    </ligand>
</feature>
<dbReference type="Gene3D" id="3.30.70.20">
    <property type="match status" value="1"/>
</dbReference>
<evidence type="ECO:0000313" key="14">
    <source>
        <dbReference type="EMBL" id="SHJ87542.1"/>
    </source>
</evidence>
<dbReference type="CDD" id="cd07034">
    <property type="entry name" value="TPP_PYR_PFOR_IOR-alpha_like"/>
    <property type="match status" value="1"/>
</dbReference>
<feature type="binding site" evidence="10">
    <location>
        <position position="31"/>
    </location>
    <ligand>
        <name>pyruvate</name>
        <dbReference type="ChEBI" id="CHEBI:15361"/>
    </ligand>
</feature>
<dbReference type="OrthoDB" id="9794954at2"/>
<gene>
    <name evidence="14" type="ORF">SAMN02745136_01197</name>
</gene>
<dbReference type="Gene3D" id="3.40.50.970">
    <property type="match status" value="2"/>
</dbReference>
<dbReference type="InterPro" id="IPR017900">
    <property type="entry name" value="4Fe4S_Fe_S_CS"/>
</dbReference>
<dbReference type="EMBL" id="FRAC01000007">
    <property type="protein sequence ID" value="SHJ87542.1"/>
    <property type="molecule type" value="Genomic_DNA"/>
</dbReference>
<dbReference type="FunFam" id="3.40.50.920:FF:000007">
    <property type="entry name" value="Pyruvate:ferredoxin (Flavodoxin) oxidoreductase"/>
    <property type="match status" value="1"/>
</dbReference>
<reference evidence="14" key="1">
    <citation type="submission" date="2016-11" db="EMBL/GenBank/DDBJ databases">
        <authorList>
            <person name="Jaros S."/>
            <person name="Januszkiewicz K."/>
            <person name="Wedrychowicz H."/>
        </authorList>
    </citation>
    <scope>NUCLEOTIDE SEQUENCE [LARGE SCALE GENOMIC DNA]</scope>
    <source>
        <strain evidence="14">DSM 15929</strain>
    </source>
</reference>
<dbReference type="GO" id="GO:0006979">
    <property type="term" value="P:response to oxidative stress"/>
    <property type="evidence" value="ECO:0007669"/>
    <property type="project" value="TreeGrafter"/>
</dbReference>
<dbReference type="GO" id="GO:0051539">
    <property type="term" value="F:4 iron, 4 sulfur cluster binding"/>
    <property type="evidence" value="ECO:0007669"/>
    <property type="project" value="UniProtKB-KW"/>
</dbReference>
<evidence type="ECO:0000256" key="10">
    <source>
        <dbReference type="PIRSR" id="PIRSR000159-1"/>
    </source>
</evidence>
<dbReference type="SMART" id="SM00890">
    <property type="entry name" value="EKR"/>
    <property type="match status" value="1"/>
</dbReference>
<evidence type="ECO:0000313" key="15">
    <source>
        <dbReference type="Proteomes" id="UP000184386"/>
    </source>
</evidence>
<feature type="site" description="Important for catalytic activity" evidence="11">
    <location>
        <position position="64"/>
    </location>
</feature>
<dbReference type="FunFam" id="3.30.70.20:FF:000022">
    <property type="entry name" value="Pyruvate:ferredoxin (Flavodoxin) oxidoreductase"/>
    <property type="match status" value="1"/>
</dbReference>
<feature type="binding site" evidence="12">
    <location>
        <position position="748"/>
    </location>
    <ligand>
        <name>[4Fe-4S] cluster</name>
        <dbReference type="ChEBI" id="CHEBI:49883"/>
        <label>2</label>
    </ligand>
</feature>
<keyword evidence="4 12" id="KW-0479">Metal-binding</keyword>
<dbReference type="SUPFAM" id="SSF53323">
    <property type="entry name" value="Pyruvate-ferredoxin oxidoreductase, PFOR, domain III"/>
    <property type="match status" value="1"/>
</dbReference>
<dbReference type="Pfam" id="PF01558">
    <property type="entry name" value="POR"/>
    <property type="match status" value="1"/>
</dbReference>
<feature type="binding site" evidence="12">
    <location>
        <position position="841"/>
    </location>
    <ligand>
        <name>[4Fe-4S] cluster</name>
        <dbReference type="ChEBI" id="CHEBI:49883"/>
        <label>3</label>
    </ligand>
</feature>
<feature type="binding site" evidence="12">
    <location>
        <position position="816"/>
    </location>
    <ligand>
        <name>[4Fe-4S] cluster</name>
        <dbReference type="ChEBI" id="CHEBI:49883"/>
        <label>3</label>
    </ligand>
</feature>
<feature type="binding site" evidence="12">
    <location>
        <position position="751"/>
    </location>
    <ligand>
        <name>[4Fe-4S] cluster</name>
        <dbReference type="ChEBI" id="CHEBI:49883"/>
        <label>2</label>
    </ligand>
</feature>
<dbReference type="Gene3D" id="3.40.920.10">
    <property type="entry name" value="Pyruvate-ferredoxin oxidoreductase, PFOR, domain III"/>
    <property type="match status" value="1"/>
</dbReference>
<dbReference type="FunFam" id="3.40.50.970:FF:000041">
    <property type="entry name" value="Pyruvate:ferredoxin (Flavodoxin) oxidoreductase"/>
    <property type="match status" value="1"/>
</dbReference>
<dbReference type="InterPro" id="IPR019456">
    <property type="entry name" value="Pyrv-flavodox_OxRtase_EKR"/>
</dbReference>
<comment type="similarity">
    <text evidence="1 9">Belongs to the pyruvate:ferredoxin/flavodoxin oxidoreductase family.</text>
</comment>
<evidence type="ECO:0000256" key="12">
    <source>
        <dbReference type="PIRSR" id="PIRSR000159-50"/>
    </source>
</evidence>
<feature type="binding site" evidence="10">
    <location>
        <position position="64"/>
    </location>
    <ligand>
        <name>thiamine diphosphate</name>
        <dbReference type="ChEBI" id="CHEBI:58937"/>
    </ligand>
</feature>
<feature type="site" description="Important for catalytic activity" evidence="11">
    <location>
        <position position="31"/>
    </location>
</feature>
<evidence type="ECO:0000256" key="9">
    <source>
        <dbReference type="PIRNR" id="PIRNR000159"/>
    </source>
</evidence>
<dbReference type="GO" id="GO:0019164">
    <property type="term" value="F:pyruvate synthase activity"/>
    <property type="evidence" value="ECO:0007669"/>
    <property type="project" value="UniProtKB-EC"/>
</dbReference>
<evidence type="ECO:0000256" key="3">
    <source>
        <dbReference type="ARBA" id="ARBA00022485"/>
    </source>
</evidence>
<dbReference type="SUPFAM" id="SSF54862">
    <property type="entry name" value="4Fe-4S ferredoxins"/>
    <property type="match status" value="1"/>
</dbReference>
<keyword evidence="15" id="KW-1185">Reference proteome</keyword>